<dbReference type="InterPro" id="IPR000594">
    <property type="entry name" value="ThiF_NAD_FAD-bd"/>
</dbReference>
<keyword evidence="2" id="KW-1185">Reference proteome</keyword>
<protein>
    <submittedName>
        <fullName evidence="3">THIF-type NAD/FAD binding fold domain-containing protein</fullName>
    </submittedName>
</protein>
<proteinExistence type="predicted"/>
<sequence>MQKGMDIELQQQQQQIRYDRQIRLWGDEGQKTIQKAKICVFGSSALAAEILKSLVLAGVGYFHIIDNSIVKTSDLGQNFFLDVDSVGKLRGECLVKLLTVCFFIDFLVGWGGGVARKGRVIQNLGSRGPDLFSCLKSETRSMKDFRTRYEI</sequence>
<organism evidence="2 3">
    <name type="scientific">Meloidogyne incognita</name>
    <name type="common">Southern root-knot nematode worm</name>
    <name type="synonym">Oxyuris incognita</name>
    <dbReference type="NCBI Taxonomy" id="6306"/>
    <lineage>
        <taxon>Eukaryota</taxon>
        <taxon>Metazoa</taxon>
        <taxon>Ecdysozoa</taxon>
        <taxon>Nematoda</taxon>
        <taxon>Chromadorea</taxon>
        <taxon>Rhabditida</taxon>
        <taxon>Tylenchina</taxon>
        <taxon>Tylenchomorpha</taxon>
        <taxon>Tylenchoidea</taxon>
        <taxon>Meloidogynidae</taxon>
        <taxon>Meloidogyninae</taxon>
        <taxon>Meloidogyne</taxon>
        <taxon>Meloidogyne incognita group</taxon>
    </lineage>
</organism>
<dbReference type="Gene3D" id="3.40.50.720">
    <property type="entry name" value="NAD(P)-binding Rossmann-like Domain"/>
    <property type="match status" value="1"/>
</dbReference>
<reference evidence="3" key="1">
    <citation type="submission" date="2022-11" db="UniProtKB">
        <authorList>
            <consortium name="WormBaseParasite"/>
        </authorList>
    </citation>
    <scope>IDENTIFICATION</scope>
</reference>
<dbReference type="PANTHER" id="PTHR10953:SF29">
    <property type="entry name" value="NEDD8-ACTIVATING ENZYME E1 REGULATORY SUBUNIT"/>
    <property type="match status" value="1"/>
</dbReference>
<evidence type="ECO:0000313" key="3">
    <source>
        <dbReference type="WBParaSite" id="Minc3s00018g01187"/>
    </source>
</evidence>
<feature type="domain" description="THIF-type NAD/FAD binding fold" evidence="1">
    <location>
        <begin position="18"/>
        <end position="96"/>
    </location>
</feature>
<dbReference type="Proteomes" id="UP000887563">
    <property type="component" value="Unplaced"/>
</dbReference>
<dbReference type="InterPro" id="IPR035985">
    <property type="entry name" value="Ubiquitin-activating_enz"/>
</dbReference>
<dbReference type="GO" id="GO:0019781">
    <property type="term" value="F:NEDD8 activating enzyme activity"/>
    <property type="evidence" value="ECO:0007669"/>
    <property type="project" value="TreeGrafter"/>
</dbReference>
<accession>A0A914KKH6</accession>
<dbReference type="WBParaSite" id="Minc3s00018g01187">
    <property type="protein sequence ID" value="Minc3s00018g01187"/>
    <property type="gene ID" value="Minc3s00018g01187"/>
</dbReference>
<dbReference type="AlphaFoldDB" id="A0A914KKH6"/>
<dbReference type="PANTHER" id="PTHR10953">
    <property type="entry name" value="UBIQUITIN-ACTIVATING ENZYME E1"/>
    <property type="match status" value="1"/>
</dbReference>
<evidence type="ECO:0000313" key="2">
    <source>
        <dbReference type="Proteomes" id="UP000887563"/>
    </source>
</evidence>
<dbReference type="SUPFAM" id="SSF69572">
    <property type="entry name" value="Activating enzymes of the ubiquitin-like proteins"/>
    <property type="match status" value="1"/>
</dbReference>
<dbReference type="GO" id="GO:0005737">
    <property type="term" value="C:cytoplasm"/>
    <property type="evidence" value="ECO:0007669"/>
    <property type="project" value="TreeGrafter"/>
</dbReference>
<name>A0A914KKH6_MELIC</name>
<dbReference type="Pfam" id="PF00899">
    <property type="entry name" value="ThiF"/>
    <property type="match status" value="1"/>
</dbReference>
<dbReference type="GO" id="GO:0045116">
    <property type="term" value="P:protein neddylation"/>
    <property type="evidence" value="ECO:0007669"/>
    <property type="project" value="TreeGrafter"/>
</dbReference>
<evidence type="ECO:0000259" key="1">
    <source>
        <dbReference type="Pfam" id="PF00899"/>
    </source>
</evidence>
<dbReference type="InterPro" id="IPR045886">
    <property type="entry name" value="ThiF/MoeB/HesA"/>
</dbReference>